<dbReference type="EMBL" id="CP110820">
    <property type="protein sequence ID" value="WPX97243.1"/>
    <property type="molecule type" value="Genomic_DNA"/>
</dbReference>
<evidence type="ECO:0000256" key="3">
    <source>
        <dbReference type="ARBA" id="ARBA00022989"/>
    </source>
</evidence>
<evidence type="ECO:0000256" key="4">
    <source>
        <dbReference type="ARBA" id="ARBA00023136"/>
    </source>
</evidence>
<evidence type="ECO:0000313" key="6">
    <source>
        <dbReference type="EMBL" id="WPX97243.1"/>
    </source>
</evidence>
<dbReference type="RefSeq" id="WP_323732823.1">
    <property type="nucleotide sequence ID" value="NZ_CP110820.1"/>
</dbReference>
<comment type="subcellular location">
    <subcellularLocation>
        <location evidence="1">Membrane</location>
    </subcellularLocation>
</comment>
<keyword evidence="4 5" id="KW-0472">Membrane</keyword>
<dbReference type="Proteomes" id="UP001327219">
    <property type="component" value="Chromosome"/>
</dbReference>
<gene>
    <name evidence="6" type="ORF">Bandiella_01390</name>
</gene>
<evidence type="ECO:0000256" key="5">
    <source>
        <dbReference type="SAM" id="Phobius"/>
    </source>
</evidence>
<accession>A0ABZ0UR92</accession>
<reference evidence="6 7" key="1">
    <citation type="submission" date="2022-11" db="EMBL/GenBank/DDBJ databases">
        <title>Host association and intracellularity evolved multiple times independently in the Rickettsiales.</title>
        <authorList>
            <person name="Castelli M."/>
            <person name="Nardi T."/>
            <person name="Gammuto L."/>
            <person name="Bellinzona G."/>
            <person name="Sabaneyeva E."/>
            <person name="Potekhin A."/>
            <person name="Serra V."/>
            <person name="Petroni G."/>
            <person name="Sassera D."/>
        </authorList>
    </citation>
    <scope>NUCLEOTIDE SEQUENCE [LARGE SCALE GENOMIC DNA]</scope>
    <source>
        <strain evidence="6 7">NDG2</strain>
    </source>
</reference>
<organism evidence="6 7">
    <name type="scientific">Candidatus Bandiella euplotis</name>
    <dbReference type="NCBI Taxonomy" id="1664265"/>
    <lineage>
        <taxon>Bacteria</taxon>
        <taxon>Pseudomonadati</taxon>
        <taxon>Pseudomonadota</taxon>
        <taxon>Alphaproteobacteria</taxon>
        <taxon>Rickettsiales</taxon>
        <taxon>Candidatus Midichloriaceae</taxon>
        <taxon>Candidatus Bandiella</taxon>
    </lineage>
</organism>
<feature type="transmembrane region" description="Helical" evidence="5">
    <location>
        <begin position="25"/>
        <end position="45"/>
    </location>
</feature>
<proteinExistence type="predicted"/>
<keyword evidence="2 5" id="KW-0812">Transmembrane</keyword>
<dbReference type="InterPro" id="IPR007792">
    <property type="entry name" value="T4SS_VirB3/TrbD/AvhB"/>
</dbReference>
<dbReference type="NCBIfam" id="NF010474">
    <property type="entry name" value="PRK13899.1"/>
    <property type="match status" value="1"/>
</dbReference>
<protein>
    <submittedName>
        <fullName evidence="6">Type IV secretion system protein VirB3</fullName>
    </submittedName>
</protein>
<evidence type="ECO:0000313" key="7">
    <source>
        <dbReference type="Proteomes" id="UP001327219"/>
    </source>
</evidence>
<name>A0ABZ0UR92_9RICK</name>
<keyword evidence="3 5" id="KW-1133">Transmembrane helix</keyword>
<evidence type="ECO:0000256" key="1">
    <source>
        <dbReference type="ARBA" id="ARBA00004370"/>
    </source>
</evidence>
<dbReference type="Pfam" id="PF05101">
    <property type="entry name" value="VirB3"/>
    <property type="match status" value="1"/>
</dbReference>
<keyword evidence="7" id="KW-1185">Reference proteome</keyword>
<sequence length="103" mass="11825">MIFFEFMPGSLNTDHLFVGLTRPTLLFGASYNFFIINAFVCMISYIMTANFLYLAISFPIHGLGVAICYKEPLFIGHRQVKKVEVQKVLREEGKNSKLEQNKK</sequence>
<evidence type="ECO:0000256" key="2">
    <source>
        <dbReference type="ARBA" id="ARBA00022692"/>
    </source>
</evidence>